<evidence type="ECO:0000313" key="3">
    <source>
        <dbReference type="EnsemblPlants" id="Kaladp0053s0170.1.v1.1"/>
    </source>
</evidence>
<dbReference type="Gramene" id="Kaladp0053s0170.1.v1.1">
    <property type="protein sequence ID" value="Kaladp0053s0170.1.v1.1"/>
    <property type="gene ID" value="Kaladp0053s0170.v1.1"/>
</dbReference>
<evidence type="ECO:0000313" key="4">
    <source>
        <dbReference type="Proteomes" id="UP000594263"/>
    </source>
</evidence>
<dbReference type="PANTHER" id="PTHR15204:SF5">
    <property type="entry name" value="LARGE PROLINE-RICH PROTEIN BAG6 ISOFORM X1"/>
    <property type="match status" value="1"/>
</dbReference>
<dbReference type="GO" id="GO:0036503">
    <property type="term" value="P:ERAD pathway"/>
    <property type="evidence" value="ECO:0007669"/>
    <property type="project" value="TreeGrafter"/>
</dbReference>
<dbReference type="AlphaFoldDB" id="A0A7N0U3Y4"/>
<dbReference type="GO" id="GO:0031593">
    <property type="term" value="F:polyubiquitin modification-dependent protein binding"/>
    <property type="evidence" value="ECO:0007669"/>
    <property type="project" value="TreeGrafter"/>
</dbReference>
<feature type="region of interest" description="Disordered" evidence="1">
    <location>
        <begin position="172"/>
        <end position="219"/>
    </location>
</feature>
<dbReference type="PANTHER" id="PTHR15204">
    <property type="entry name" value="LARGE PROLINE-RICH PROTEIN BAG6"/>
    <property type="match status" value="1"/>
</dbReference>
<organism evidence="3 4">
    <name type="scientific">Kalanchoe fedtschenkoi</name>
    <name type="common">Lavender scallops</name>
    <name type="synonym">South American air plant</name>
    <dbReference type="NCBI Taxonomy" id="63787"/>
    <lineage>
        <taxon>Eukaryota</taxon>
        <taxon>Viridiplantae</taxon>
        <taxon>Streptophyta</taxon>
        <taxon>Embryophyta</taxon>
        <taxon>Tracheophyta</taxon>
        <taxon>Spermatophyta</taxon>
        <taxon>Magnoliopsida</taxon>
        <taxon>eudicotyledons</taxon>
        <taxon>Gunneridae</taxon>
        <taxon>Pentapetalae</taxon>
        <taxon>Saxifragales</taxon>
        <taxon>Crassulaceae</taxon>
        <taxon>Kalanchoe</taxon>
    </lineage>
</organism>
<keyword evidence="4" id="KW-1185">Reference proteome</keyword>
<protein>
    <recommendedName>
        <fullName evidence="2">Ubiquitin-like domain-containing protein</fullName>
    </recommendedName>
</protein>
<dbReference type="InterPro" id="IPR000626">
    <property type="entry name" value="Ubiquitin-like_dom"/>
</dbReference>
<dbReference type="EnsemblPlants" id="Kaladp0053s0170.1.v1.1">
    <property type="protein sequence ID" value="Kaladp0053s0170.1.v1.1"/>
    <property type="gene ID" value="Kaladp0053s0170.v1.1"/>
</dbReference>
<evidence type="ECO:0000256" key="1">
    <source>
        <dbReference type="SAM" id="MobiDB-lite"/>
    </source>
</evidence>
<feature type="region of interest" description="Disordered" evidence="1">
    <location>
        <begin position="98"/>
        <end position="130"/>
    </location>
</feature>
<dbReference type="SUPFAM" id="SSF54236">
    <property type="entry name" value="Ubiquitin-like"/>
    <property type="match status" value="1"/>
</dbReference>
<evidence type="ECO:0000259" key="2">
    <source>
        <dbReference type="PROSITE" id="PS50053"/>
    </source>
</evidence>
<dbReference type="GO" id="GO:0071818">
    <property type="term" value="C:BAT3 complex"/>
    <property type="evidence" value="ECO:0007669"/>
    <property type="project" value="TreeGrafter"/>
</dbReference>
<name>A0A7N0U3Y4_KALFE</name>
<dbReference type="Gene3D" id="3.10.20.90">
    <property type="entry name" value="Phosphatidylinositol 3-kinase Catalytic Subunit, Chain A, domain 1"/>
    <property type="match status" value="1"/>
</dbReference>
<proteinExistence type="predicted"/>
<sequence>MADHQATEGSSKSKVSGGDVEETVQLNVKTLDSQIYSFCVDKNMPVSLFKEKIAIEVGLPVERQRLIFRGKVLKNDHLLSEYHVEDGHTLHLVARQPTEPSAGASSAEASGQNATSGTDASNGPPRNRFGQVSHSVVLGTLNLGEQGNGGIPDLNRVIGAVLNSIGIGGQNPAMSTTAQPSMQEPQGNVTGSAQDSVVGYGNTTNRPEPTPLPSLALRE</sequence>
<accession>A0A7N0U3Y4</accession>
<dbReference type="OMA" id="MNREVGI"/>
<feature type="compositionally biased region" description="Polar residues" evidence="1">
    <location>
        <begin position="112"/>
        <end position="121"/>
    </location>
</feature>
<dbReference type="GO" id="GO:0051787">
    <property type="term" value="F:misfolded protein binding"/>
    <property type="evidence" value="ECO:0007669"/>
    <property type="project" value="TreeGrafter"/>
</dbReference>
<feature type="region of interest" description="Disordered" evidence="1">
    <location>
        <begin position="1"/>
        <end position="20"/>
    </location>
</feature>
<dbReference type="Proteomes" id="UP000594263">
    <property type="component" value="Unplaced"/>
</dbReference>
<dbReference type="InterPro" id="IPR019956">
    <property type="entry name" value="Ubiquitin_dom"/>
</dbReference>
<dbReference type="FunFam" id="3.10.20.90:FF:000154">
    <property type="entry name" value="Large proline-rich protein BAG6"/>
    <property type="match status" value="1"/>
</dbReference>
<dbReference type="InterPro" id="IPR029071">
    <property type="entry name" value="Ubiquitin-like_domsf"/>
</dbReference>
<dbReference type="SMART" id="SM00213">
    <property type="entry name" value="UBQ"/>
    <property type="match status" value="1"/>
</dbReference>
<dbReference type="Pfam" id="PF00240">
    <property type="entry name" value="ubiquitin"/>
    <property type="match status" value="1"/>
</dbReference>
<feature type="compositionally biased region" description="Polar residues" evidence="1">
    <location>
        <begin position="172"/>
        <end position="207"/>
    </location>
</feature>
<feature type="compositionally biased region" description="Low complexity" evidence="1">
    <location>
        <begin position="9"/>
        <end position="18"/>
    </location>
</feature>
<dbReference type="PROSITE" id="PS50053">
    <property type="entry name" value="UBIQUITIN_2"/>
    <property type="match status" value="1"/>
</dbReference>
<dbReference type="CDD" id="cd17039">
    <property type="entry name" value="Ubl_ubiquitin_like"/>
    <property type="match status" value="1"/>
</dbReference>
<reference evidence="3" key="1">
    <citation type="submission" date="2021-01" db="UniProtKB">
        <authorList>
            <consortium name="EnsemblPlants"/>
        </authorList>
    </citation>
    <scope>IDENTIFICATION</scope>
</reference>
<dbReference type="PRINTS" id="PR00348">
    <property type="entry name" value="UBIQUITIN"/>
</dbReference>
<feature type="domain" description="Ubiquitin-like" evidence="2">
    <location>
        <begin position="24"/>
        <end position="99"/>
    </location>
</feature>
<feature type="compositionally biased region" description="Low complexity" evidence="1">
    <location>
        <begin position="101"/>
        <end position="111"/>
    </location>
</feature>